<dbReference type="InterPro" id="IPR055457">
    <property type="entry name" value="OST48_N"/>
</dbReference>
<evidence type="ECO:0000256" key="7">
    <source>
        <dbReference type="ARBA" id="ARBA00022989"/>
    </source>
</evidence>
<evidence type="ECO:0000256" key="9">
    <source>
        <dbReference type="RuleBase" id="RU361142"/>
    </source>
</evidence>
<accession>A0AAV7XLP1</accession>
<dbReference type="InterPro" id="IPR055459">
    <property type="entry name" value="OST48_MD"/>
</dbReference>
<evidence type="ECO:0000256" key="6">
    <source>
        <dbReference type="ARBA" id="ARBA00022824"/>
    </source>
</evidence>
<organism evidence="12 13">
    <name type="scientific">Megalurothrips usitatus</name>
    <name type="common">bean blossom thrips</name>
    <dbReference type="NCBI Taxonomy" id="439358"/>
    <lineage>
        <taxon>Eukaryota</taxon>
        <taxon>Metazoa</taxon>
        <taxon>Ecdysozoa</taxon>
        <taxon>Arthropoda</taxon>
        <taxon>Hexapoda</taxon>
        <taxon>Insecta</taxon>
        <taxon>Pterygota</taxon>
        <taxon>Neoptera</taxon>
        <taxon>Paraneoptera</taxon>
        <taxon>Thysanoptera</taxon>
        <taxon>Terebrantia</taxon>
        <taxon>Thripoidea</taxon>
        <taxon>Thripidae</taxon>
        <taxon>Megalurothrips</taxon>
    </lineage>
</organism>
<feature type="transmembrane region" description="Helical" evidence="9">
    <location>
        <begin position="409"/>
        <end position="430"/>
    </location>
</feature>
<evidence type="ECO:0000256" key="2">
    <source>
        <dbReference type="ARBA" id="ARBA00004922"/>
    </source>
</evidence>
<proteinExistence type="inferred from homology"/>
<evidence type="ECO:0000256" key="4">
    <source>
        <dbReference type="ARBA" id="ARBA00013350"/>
    </source>
</evidence>
<comment type="subunit">
    <text evidence="9">Component of the oligosaccharyltransferase (OST) complex.</text>
</comment>
<comment type="caution">
    <text evidence="12">The sequence shown here is derived from an EMBL/GenBank/DDBJ whole genome shotgun (WGS) entry which is preliminary data.</text>
</comment>
<keyword evidence="9" id="KW-0732">Signal</keyword>
<evidence type="ECO:0000259" key="11">
    <source>
        <dbReference type="Pfam" id="PF23358"/>
    </source>
</evidence>
<feature type="chain" id="PRO_5043108325" description="Dolichyl-diphosphooligosaccharide--protein glycosyltransferase 48 kDa subunit" evidence="9">
    <location>
        <begin position="26"/>
        <end position="442"/>
    </location>
</feature>
<evidence type="ECO:0000256" key="3">
    <source>
        <dbReference type="ARBA" id="ARBA00008743"/>
    </source>
</evidence>
<evidence type="ECO:0000313" key="13">
    <source>
        <dbReference type="Proteomes" id="UP001075354"/>
    </source>
</evidence>
<name>A0AAV7XLP1_9NEOP</name>
<dbReference type="Proteomes" id="UP001075354">
    <property type="component" value="Chromosome 6"/>
</dbReference>
<feature type="domain" description="OST48 middle" evidence="11">
    <location>
        <begin position="294"/>
        <end position="432"/>
    </location>
</feature>
<feature type="domain" description="OST48 N-terminal" evidence="10">
    <location>
        <begin position="28"/>
        <end position="280"/>
    </location>
</feature>
<comment type="pathway">
    <text evidence="2 9">Protein modification; protein glycosylation.</text>
</comment>
<keyword evidence="6 9" id="KW-0256">Endoplasmic reticulum</keyword>
<keyword evidence="5 9" id="KW-0812">Transmembrane</keyword>
<gene>
    <name evidence="12" type="ORF">ONE63_008606</name>
</gene>
<keyword evidence="7 9" id="KW-1133">Transmembrane helix</keyword>
<evidence type="ECO:0000256" key="5">
    <source>
        <dbReference type="ARBA" id="ARBA00022692"/>
    </source>
</evidence>
<dbReference type="AlphaFoldDB" id="A0AAV7XLP1"/>
<dbReference type="PANTHER" id="PTHR10830:SF0">
    <property type="entry name" value="DOLICHYL-DIPHOSPHOOLIGOSACCHARIDE--PROTEIN GLYCOSYLTRANSFERASE 48 KDA SUBUNIT"/>
    <property type="match status" value="1"/>
</dbReference>
<sequence>MSSSRFIGRISAFAILVALANFVQAGGNTLVLLDNLAIKETHSIFFKSLQERGHVLTFKSADDASLSLTKYGEYLYEHLIIFAPSVDELGGSLSVEGISEFVDGGGNLLVAASSSSSDLIREIASECGFEVDDDGAAVIDHLNYDVKDAGKHTLVVANPANLIDAPVIVGPKSSTPLLYQGTGLVVDRENPLVLTLLSADSSAYSYNPDNAIGEYPHAVGKNTALIAALQARNNARVVFSGSLYFFSDEAFSSPVQKALDNKKHQVSGNLQVATAISRWVLRESGVLRVKSVAHHKKGEVAPPASYTIMETVVYSIGIEQLDGNKWVPYKANDVQLEFVRIDPFVRTTLNYKQASGLYEVTFKIPDVYGVFQFKVDYNRIGYTRVFSTTQVSVRPLEHTQYERFILSAYPYYSSAFSMMAGVVLLSFIYLHYKEDPKKSKSE</sequence>
<comment type="subcellular location">
    <subcellularLocation>
        <location evidence="1 9">Endoplasmic reticulum membrane</location>
        <topology evidence="1 9">Single-pass type I membrane protein</topology>
    </subcellularLocation>
</comment>
<protein>
    <recommendedName>
        <fullName evidence="4 9">Dolichyl-diphosphooligosaccharide--protein glycosyltransferase 48 kDa subunit</fullName>
        <shortName evidence="9">Oligosaccharyl transferase 48 kDa subunit</shortName>
    </recommendedName>
</protein>
<dbReference type="InterPro" id="IPR005013">
    <property type="entry name" value="DDOST_48_kDa_subunit"/>
</dbReference>
<feature type="signal peptide" evidence="9">
    <location>
        <begin position="1"/>
        <end position="25"/>
    </location>
</feature>
<dbReference type="GO" id="GO:0018279">
    <property type="term" value="P:protein N-linked glycosylation via asparagine"/>
    <property type="evidence" value="ECO:0007669"/>
    <property type="project" value="UniProtKB-UniRule"/>
</dbReference>
<evidence type="ECO:0000256" key="8">
    <source>
        <dbReference type="ARBA" id="ARBA00023136"/>
    </source>
</evidence>
<reference evidence="12" key="1">
    <citation type="submission" date="2022-12" db="EMBL/GenBank/DDBJ databases">
        <title>Chromosome-level genome assembly of the bean flower thrips Megalurothrips usitatus.</title>
        <authorList>
            <person name="Ma L."/>
            <person name="Liu Q."/>
            <person name="Li H."/>
            <person name="Cai W."/>
        </authorList>
    </citation>
    <scope>NUCLEOTIDE SEQUENCE</scope>
    <source>
        <strain evidence="12">Cailab_2022a</strain>
    </source>
</reference>
<evidence type="ECO:0000313" key="12">
    <source>
        <dbReference type="EMBL" id="KAJ1527065.1"/>
    </source>
</evidence>
<keyword evidence="8 9" id="KW-0472">Membrane</keyword>
<comment type="function">
    <text evidence="9">Subunit of the oligosaccharyl transferase (OST) complex that catalyzes the initial transfer of a defined glycan (Glc(3)Man(9)GlcNAc(2) in eukaryotes) from the lipid carrier dolichol-pyrophosphate to an asparagine residue within an Asn-X-Ser/Thr consensus motif in nascent polypeptide chains, the first step in protein N-glycosylation. N-glycosylation occurs cotranslationally and the complex associates with the Sec61 complex at the channel-forming translocon complex that mediates protein translocation across the endoplasmic reticulum (ER).</text>
</comment>
<keyword evidence="13" id="KW-1185">Reference proteome</keyword>
<dbReference type="Pfam" id="PF03345">
    <property type="entry name" value="OST48_N"/>
    <property type="match status" value="1"/>
</dbReference>
<dbReference type="Pfam" id="PF23358">
    <property type="entry name" value="OST48_MD"/>
    <property type="match status" value="1"/>
</dbReference>
<dbReference type="EMBL" id="JAPTSV010000006">
    <property type="protein sequence ID" value="KAJ1527065.1"/>
    <property type="molecule type" value="Genomic_DNA"/>
</dbReference>
<dbReference type="PANTHER" id="PTHR10830">
    <property type="entry name" value="DOLICHYL-DIPHOSPHOOLIGOSACCHARIDE--PROTEIN GLYCOSYLTRANSFERASE 48 KDA SUBUNIT"/>
    <property type="match status" value="1"/>
</dbReference>
<evidence type="ECO:0000256" key="1">
    <source>
        <dbReference type="ARBA" id="ARBA00004115"/>
    </source>
</evidence>
<dbReference type="GO" id="GO:0008250">
    <property type="term" value="C:oligosaccharyltransferase complex"/>
    <property type="evidence" value="ECO:0007669"/>
    <property type="project" value="TreeGrafter"/>
</dbReference>
<evidence type="ECO:0000259" key="10">
    <source>
        <dbReference type="Pfam" id="PF03345"/>
    </source>
</evidence>
<comment type="similarity">
    <text evidence="3 9">Belongs to the DDOST 48 kDa subunit family.</text>
</comment>